<dbReference type="InterPro" id="IPR004360">
    <property type="entry name" value="Glyas_Fos-R_dOase_dom"/>
</dbReference>
<dbReference type="SUPFAM" id="SSF54593">
    <property type="entry name" value="Glyoxalase/Bleomycin resistance protein/Dihydroxybiphenyl dioxygenase"/>
    <property type="match status" value="1"/>
</dbReference>
<organism evidence="2 3">
    <name type="scientific">Ancylobacter defluvii</name>
    <dbReference type="NCBI Taxonomy" id="1282440"/>
    <lineage>
        <taxon>Bacteria</taxon>
        <taxon>Pseudomonadati</taxon>
        <taxon>Pseudomonadota</taxon>
        <taxon>Alphaproteobacteria</taxon>
        <taxon>Hyphomicrobiales</taxon>
        <taxon>Xanthobacteraceae</taxon>
        <taxon>Ancylobacter</taxon>
    </lineage>
</organism>
<dbReference type="PANTHER" id="PTHR36503:SF2">
    <property type="entry name" value="BLR2408 PROTEIN"/>
    <property type="match status" value="1"/>
</dbReference>
<dbReference type="AlphaFoldDB" id="A0A9W6ND67"/>
<dbReference type="GO" id="GO:0051213">
    <property type="term" value="F:dioxygenase activity"/>
    <property type="evidence" value="ECO:0007669"/>
    <property type="project" value="UniProtKB-KW"/>
</dbReference>
<evidence type="ECO:0000313" key="2">
    <source>
        <dbReference type="EMBL" id="GLK86593.1"/>
    </source>
</evidence>
<proteinExistence type="predicted"/>
<gene>
    <name evidence="2" type="ORF">GCM10017653_46630</name>
</gene>
<name>A0A9W6ND67_9HYPH</name>
<keyword evidence="3" id="KW-1185">Reference proteome</keyword>
<protein>
    <submittedName>
        <fullName evidence="2">Extradiol dioxygenase</fullName>
    </submittedName>
</protein>
<dbReference type="Proteomes" id="UP001143330">
    <property type="component" value="Unassembled WGS sequence"/>
</dbReference>
<reference evidence="2" key="1">
    <citation type="journal article" date="2014" name="Int. J. Syst. Evol. Microbiol.">
        <title>Complete genome sequence of Corynebacterium casei LMG S-19264T (=DSM 44701T), isolated from a smear-ripened cheese.</title>
        <authorList>
            <consortium name="US DOE Joint Genome Institute (JGI-PGF)"/>
            <person name="Walter F."/>
            <person name="Albersmeier A."/>
            <person name="Kalinowski J."/>
            <person name="Ruckert C."/>
        </authorList>
    </citation>
    <scope>NUCLEOTIDE SEQUENCE</scope>
    <source>
        <strain evidence="2">VKM B-2789</strain>
    </source>
</reference>
<sequence length="141" mass="15600">MANEGLHVARQIFVNLPVKELKRSVEFFTALGFSFNLQFTNDDATCMIIGENFFAMLLVEPFFKSFTHKEIADTAKTTEVLVALQVDDRAAVDALMAKARAAGGAVPRAPQDLGFMYSHGFEDPDGHIWEVFHMGEMPATA</sequence>
<dbReference type="InterPro" id="IPR029068">
    <property type="entry name" value="Glyas_Bleomycin-R_OHBP_Dase"/>
</dbReference>
<keyword evidence="2" id="KW-0223">Dioxygenase</keyword>
<dbReference type="RefSeq" id="WP_213363645.1">
    <property type="nucleotide sequence ID" value="NZ_BSFM01000021.1"/>
</dbReference>
<comment type="caution">
    <text evidence="2">The sequence shown here is derived from an EMBL/GenBank/DDBJ whole genome shotgun (WGS) entry which is preliminary data.</text>
</comment>
<dbReference type="InterPro" id="IPR037523">
    <property type="entry name" value="VOC_core"/>
</dbReference>
<dbReference type="EMBL" id="BSFM01000021">
    <property type="protein sequence ID" value="GLK86593.1"/>
    <property type="molecule type" value="Genomic_DNA"/>
</dbReference>
<dbReference type="Pfam" id="PF00903">
    <property type="entry name" value="Glyoxalase"/>
    <property type="match status" value="1"/>
</dbReference>
<feature type="domain" description="VOC" evidence="1">
    <location>
        <begin position="10"/>
        <end position="134"/>
    </location>
</feature>
<dbReference type="PANTHER" id="PTHR36503">
    <property type="entry name" value="BLR2520 PROTEIN"/>
    <property type="match status" value="1"/>
</dbReference>
<keyword evidence="2" id="KW-0560">Oxidoreductase</keyword>
<dbReference type="PROSITE" id="PS51819">
    <property type="entry name" value="VOC"/>
    <property type="match status" value="1"/>
</dbReference>
<dbReference type="Gene3D" id="3.10.180.10">
    <property type="entry name" value="2,3-Dihydroxybiphenyl 1,2-Dioxygenase, domain 1"/>
    <property type="match status" value="1"/>
</dbReference>
<reference evidence="2" key="2">
    <citation type="submission" date="2023-01" db="EMBL/GenBank/DDBJ databases">
        <authorList>
            <person name="Sun Q."/>
            <person name="Evtushenko L."/>
        </authorList>
    </citation>
    <scope>NUCLEOTIDE SEQUENCE</scope>
    <source>
        <strain evidence="2">VKM B-2789</strain>
    </source>
</reference>
<accession>A0A9W6ND67</accession>
<evidence type="ECO:0000259" key="1">
    <source>
        <dbReference type="PROSITE" id="PS51819"/>
    </source>
</evidence>
<evidence type="ECO:0000313" key="3">
    <source>
        <dbReference type="Proteomes" id="UP001143330"/>
    </source>
</evidence>